<dbReference type="Pfam" id="PF09994">
    <property type="entry name" value="T6SS_Tle1-like_cat"/>
    <property type="match status" value="1"/>
</dbReference>
<dbReference type="PANTHER" id="PTHR33840">
    <property type="match status" value="1"/>
</dbReference>
<dbReference type="InterPro" id="IPR018712">
    <property type="entry name" value="Tle1-like_cat"/>
</dbReference>
<dbReference type="AlphaFoldDB" id="A0A6A6TZ42"/>
<dbReference type="SUPFAM" id="SSF53474">
    <property type="entry name" value="alpha/beta-Hydrolases"/>
    <property type="match status" value="1"/>
</dbReference>
<accession>A0A6A6TZ42</accession>
<feature type="domain" description="T6SS Phospholipase effector Tle1-like catalytic" evidence="1">
    <location>
        <begin position="25"/>
        <end position="336"/>
    </location>
</feature>
<evidence type="ECO:0000259" key="1">
    <source>
        <dbReference type="Pfam" id="PF09994"/>
    </source>
</evidence>
<gene>
    <name evidence="2" type="ORF">BT63DRAFT_428320</name>
</gene>
<proteinExistence type="predicted"/>
<reference evidence="2" key="1">
    <citation type="journal article" date="2020" name="Stud. Mycol.">
        <title>101 Dothideomycetes genomes: a test case for predicting lifestyles and emergence of pathogens.</title>
        <authorList>
            <person name="Haridas S."/>
            <person name="Albert R."/>
            <person name="Binder M."/>
            <person name="Bloem J."/>
            <person name="Labutti K."/>
            <person name="Salamov A."/>
            <person name="Andreopoulos B."/>
            <person name="Baker S."/>
            <person name="Barry K."/>
            <person name="Bills G."/>
            <person name="Bluhm B."/>
            <person name="Cannon C."/>
            <person name="Castanera R."/>
            <person name="Culley D."/>
            <person name="Daum C."/>
            <person name="Ezra D."/>
            <person name="Gonzalez J."/>
            <person name="Henrissat B."/>
            <person name="Kuo A."/>
            <person name="Liang C."/>
            <person name="Lipzen A."/>
            <person name="Lutzoni F."/>
            <person name="Magnuson J."/>
            <person name="Mondo S."/>
            <person name="Nolan M."/>
            <person name="Ohm R."/>
            <person name="Pangilinan J."/>
            <person name="Park H.-J."/>
            <person name="Ramirez L."/>
            <person name="Alfaro M."/>
            <person name="Sun H."/>
            <person name="Tritt A."/>
            <person name="Yoshinaga Y."/>
            <person name="Zwiers L.-H."/>
            <person name="Turgeon B."/>
            <person name="Goodwin S."/>
            <person name="Spatafora J."/>
            <person name="Crous P."/>
            <person name="Grigoriev I."/>
        </authorList>
    </citation>
    <scope>NUCLEOTIDE SEQUENCE</scope>
    <source>
        <strain evidence="2">CBS 115976</strain>
    </source>
</reference>
<protein>
    <recommendedName>
        <fullName evidence="1">T6SS Phospholipase effector Tle1-like catalytic domain-containing protein</fullName>
    </recommendedName>
</protein>
<evidence type="ECO:0000313" key="3">
    <source>
        <dbReference type="Proteomes" id="UP000799302"/>
    </source>
</evidence>
<dbReference type="PANTHER" id="PTHR33840:SF1">
    <property type="entry name" value="TLE1 PHOSPHOLIPASE DOMAIN-CONTAINING PROTEIN"/>
    <property type="match status" value="1"/>
</dbReference>
<sequence length="522" mass="57096">MASAMVEVLSVPAKTTEVIVKCPPKRLVVCCDGTWMNSNEGTDTGSGLLDNILGLGGLTLQQPTNVTRICRSIKPTSTKRIGDLVQPISQITFYGSGIGTANALDKAQGGLTGEGEAGVAEHIREAYQFISANYSADSEDEIVLVGFSRGSFTVRSVAAFINDVGLLTQKGMTYFYPIFEDWENQQKMLKPGYKATFSSYPFEGPRPRMFPDPTEYRKKLVQLGYTRPNIKVKAVAVFDTVGSLGVPRIAFWHDVSAPQHSLDFAFVDTMMPPNVENGIHALALDEIRKPFSPTLWEKPAPGQTLTQVWFSGAHADVGGSYADTSGANISLAWMVEKLSAFVEFDLDMLAYQYKVPAPTVKRDWGCGILNNEFAGAYTVFDYHVRTPGAYTRYNHESGEPYVPAQPLVSTNEKLHSSVRIRCGLSGPMPRTGKTPDSGVYCCPAWCGKDKVKPWTVTGLPKTPVKASGLSLEEIHKLQANIQWTRAGTTQMMGEDLIGKAEWEILKSISPGVADKFFSFGPK</sequence>
<organism evidence="2 3">
    <name type="scientific">Microthyrium microscopicum</name>
    <dbReference type="NCBI Taxonomy" id="703497"/>
    <lineage>
        <taxon>Eukaryota</taxon>
        <taxon>Fungi</taxon>
        <taxon>Dikarya</taxon>
        <taxon>Ascomycota</taxon>
        <taxon>Pezizomycotina</taxon>
        <taxon>Dothideomycetes</taxon>
        <taxon>Dothideomycetes incertae sedis</taxon>
        <taxon>Microthyriales</taxon>
        <taxon>Microthyriaceae</taxon>
        <taxon>Microthyrium</taxon>
    </lineage>
</organism>
<dbReference type="InterPro" id="IPR029058">
    <property type="entry name" value="AB_hydrolase_fold"/>
</dbReference>
<dbReference type="EMBL" id="MU004240">
    <property type="protein sequence ID" value="KAF2665349.1"/>
    <property type="molecule type" value="Genomic_DNA"/>
</dbReference>
<keyword evidence="3" id="KW-1185">Reference proteome</keyword>
<dbReference type="Proteomes" id="UP000799302">
    <property type="component" value="Unassembled WGS sequence"/>
</dbReference>
<evidence type="ECO:0000313" key="2">
    <source>
        <dbReference type="EMBL" id="KAF2665349.1"/>
    </source>
</evidence>
<dbReference type="OrthoDB" id="3057168at2759"/>
<name>A0A6A6TZ42_9PEZI</name>